<feature type="compositionally biased region" description="Basic and acidic residues" evidence="1">
    <location>
        <begin position="16"/>
        <end position="26"/>
    </location>
</feature>
<accession>A0A1R4IHE2</accession>
<evidence type="ECO:0000313" key="2">
    <source>
        <dbReference type="EMBL" id="SJN19302.1"/>
    </source>
</evidence>
<feature type="compositionally biased region" description="Basic residues" evidence="1">
    <location>
        <begin position="1"/>
        <end position="15"/>
    </location>
</feature>
<sequence>MHPALHGRSRPRAYVHRREGAADESVKTISIRPPPLALSDPPD</sequence>
<proteinExistence type="predicted"/>
<dbReference type="AlphaFoldDB" id="A0A1R4IHE2"/>
<evidence type="ECO:0000313" key="3">
    <source>
        <dbReference type="Proteomes" id="UP000188342"/>
    </source>
</evidence>
<feature type="region of interest" description="Disordered" evidence="1">
    <location>
        <begin position="1"/>
        <end position="43"/>
    </location>
</feature>
<name>A0A1R4IHE2_9ACTN</name>
<organism evidence="2 3">
    <name type="scientific">Luteococcus japonicus LSP_Lj1</name>
    <dbReference type="NCBI Taxonomy" id="1255658"/>
    <lineage>
        <taxon>Bacteria</taxon>
        <taxon>Bacillati</taxon>
        <taxon>Actinomycetota</taxon>
        <taxon>Actinomycetes</taxon>
        <taxon>Propionibacteriales</taxon>
        <taxon>Propionibacteriaceae</taxon>
        <taxon>Luteococcus</taxon>
    </lineage>
</organism>
<keyword evidence="3" id="KW-1185">Reference proteome</keyword>
<evidence type="ECO:0000256" key="1">
    <source>
        <dbReference type="SAM" id="MobiDB-lite"/>
    </source>
</evidence>
<reference evidence="2 3" key="1">
    <citation type="submission" date="2017-02" db="EMBL/GenBank/DDBJ databases">
        <authorList>
            <person name="Peterson S.W."/>
        </authorList>
    </citation>
    <scope>NUCLEOTIDE SEQUENCE [LARGE SCALE GENOMIC DNA]</scope>
    <source>
        <strain evidence="2 3">LSP_Lj1</strain>
    </source>
</reference>
<gene>
    <name evidence="2" type="ORF">FM114_01930</name>
</gene>
<dbReference type="EMBL" id="FUKQ01000007">
    <property type="protein sequence ID" value="SJN19302.1"/>
    <property type="molecule type" value="Genomic_DNA"/>
</dbReference>
<protein>
    <submittedName>
        <fullName evidence="2">Uncharacterized protein</fullName>
    </submittedName>
</protein>
<dbReference type="Proteomes" id="UP000188342">
    <property type="component" value="Unassembled WGS sequence"/>
</dbReference>
<dbReference type="STRING" id="1255658.FM114_01930"/>